<proteinExistence type="predicted"/>
<evidence type="ECO:0000313" key="2">
    <source>
        <dbReference type="EMBL" id="RRJ92260.1"/>
    </source>
</evidence>
<feature type="transmembrane region" description="Helical" evidence="1">
    <location>
        <begin position="6"/>
        <end position="25"/>
    </location>
</feature>
<dbReference type="EMBL" id="RQVQ01000006">
    <property type="protein sequence ID" value="RRJ92260.1"/>
    <property type="molecule type" value="Genomic_DNA"/>
</dbReference>
<keyword evidence="1" id="KW-0472">Membrane</keyword>
<keyword evidence="1" id="KW-0812">Transmembrane</keyword>
<dbReference type="Proteomes" id="UP000275719">
    <property type="component" value="Unassembled WGS sequence"/>
</dbReference>
<dbReference type="AlphaFoldDB" id="A0A3P3WB59"/>
<evidence type="ECO:0000313" key="3">
    <source>
        <dbReference type="Proteomes" id="UP000275719"/>
    </source>
</evidence>
<accession>A0A3P3WB59</accession>
<comment type="caution">
    <text evidence="2">The sequence shown here is derived from an EMBL/GenBank/DDBJ whole genome shotgun (WGS) entry which is preliminary data.</text>
</comment>
<reference evidence="2 3" key="1">
    <citation type="submission" date="2018-11" db="EMBL/GenBank/DDBJ databases">
        <title>Flavobacterium sp. nov., YIM 102701-2 draft genome.</title>
        <authorList>
            <person name="Li G."/>
            <person name="Jiang Y."/>
        </authorList>
    </citation>
    <scope>NUCLEOTIDE SEQUENCE [LARGE SCALE GENOMIC DNA]</scope>
    <source>
        <strain evidence="2 3">YIM 102701-2</strain>
    </source>
</reference>
<dbReference type="Pfam" id="PF12669">
    <property type="entry name" value="FeoB_associated"/>
    <property type="match status" value="1"/>
</dbReference>
<keyword evidence="3" id="KW-1185">Reference proteome</keyword>
<organism evidence="2 3">
    <name type="scientific">Paenimyroides tangerinum</name>
    <dbReference type="NCBI Taxonomy" id="2488728"/>
    <lineage>
        <taxon>Bacteria</taxon>
        <taxon>Pseudomonadati</taxon>
        <taxon>Bacteroidota</taxon>
        <taxon>Flavobacteriia</taxon>
        <taxon>Flavobacteriales</taxon>
        <taxon>Flavobacteriaceae</taxon>
        <taxon>Paenimyroides</taxon>
    </lineage>
</organism>
<sequence length="42" mass="4700">MNIQDIITYVIVVLAVAFLVKKFFFKKKSKKGCGSDNNCKCG</sequence>
<protein>
    <submittedName>
        <fullName evidence="2">FeoB-associated Cys-rich membrane protein</fullName>
    </submittedName>
</protein>
<gene>
    <name evidence="2" type="ORF">EG240_03525</name>
</gene>
<dbReference type="RefSeq" id="WP_125017490.1">
    <property type="nucleotide sequence ID" value="NZ_RQVQ01000006.1"/>
</dbReference>
<name>A0A3P3WB59_9FLAO</name>
<evidence type="ECO:0000256" key="1">
    <source>
        <dbReference type="SAM" id="Phobius"/>
    </source>
</evidence>
<keyword evidence="1" id="KW-1133">Transmembrane helix</keyword>